<dbReference type="EMBL" id="GIBP01005629">
    <property type="protein sequence ID" value="NDV34598.1"/>
    <property type="molecule type" value="Transcribed_RNA"/>
</dbReference>
<reference evidence="1" key="1">
    <citation type="journal article" date="2020" name="J. Eukaryot. Microbiol.">
        <title>De novo Sequencing, Assembly and Annotation of the Transcriptome for the Free-Living Testate Amoeba Arcella intermedia.</title>
        <authorList>
            <person name="Ribeiro G.M."/>
            <person name="Porfirio-Sousa A.L."/>
            <person name="Maurer-Alcala X.X."/>
            <person name="Katz L.A."/>
            <person name="Lahr D.J.G."/>
        </authorList>
    </citation>
    <scope>NUCLEOTIDE SEQUENCE</scope>
</reference>
<organism evidence="1">
    <name type="scientific">Arcella intermedia</name>
    <dbReference type="NCBI Taxonomy" id="1963864"/>
    <lineage>
        <taxon>Eukaryota</taxon>
        <taxon>Amoebozoa</taxon>
        <taxon>Tubulinea</taxon>
        <taxon>Elardia</taxon>
        <taxon>Arcellinida</taxon>
        <taxon>Sphaerothecina</taxon>
        <taxon>Arcellidae</taxon>
        <taxon>Arcella</taxon>
    </lineage>
</organism>
<sequence>MRKRSNCLSVVGLIVILNSTGSCIVRSISKRRFSLCSIVGCIVVGRKVPHRRSHLISVACCIVILRKRSNCLSDLGSVVGLIVI</sequence>
<name>A0A6B2LCY5_9EUKA</name>
<dbReference type="PROSITE" id="PS51257">
    <property type="entry name" value="PROKAR_LIPOPROTEIN"/>
    <property type="match status" value="1"/>
</dbReference>
<protein>
    <submittedName>
        <fullName evidence="1">Uncharacterized protein</fullName>
    </submittedName>
</protein>
<accession>A0A6B2LCY5</accession>
<dbReference type="AlphaFoldDB" id="A0A6B2LCY5"/>
<evidence type="ECO:0000313" key="1">
    <source>
        <dbReference type="EMBL" id="NDV34598.1"/>
    </source>
</evidence>
<proteinExistence type="predicted"/>